<dbReference type="Pfam" id="PF03799">
    <property type="entry name" value="FtsQ_DivIB_C"/>
    <property type="match status" value="1"/>
</dbReference>
<dbReference type="RefSeq" id="WP_109061986.1">
    <property type="nucleotide sequence ID" value="NZ_QETA01000004.1"/>
</dbReference>
<keyword evidence="4 9" id="KW-0132">Cell division</keyword>
<dbReference type="EMBL" id="QETA01000004">
    <property type="protein sequence ID" value="PWF22462.1"/>
    <property type="molecule type" value="Genomic_DNA"/>
</dbReference>
<dbReference type="GO" id="GO:0032153">
    <property type="term" value="C:cell division site"/>
    <property type="evidence" value="ECO:0007669"/>
    <property type="project" value="UniProtKB-UniRule"/>
</dbReference>
<evidence type="ECO:0000313" key="11">
    <source>
        <dbReference type="EMBL" id="PWF22462.1"/>
    </source>
</evidence>
<evidence type="ECO:0000259" key="10">
    <source>
        <dbReference type="PROSITE" id="PS51779"/>
    </source>
</evidence>
<dbReference type="PANTHER" id="PTHR35851:SF1">
    <property type="entry name" value="CELL DIVISION PROTEIN FTSQ"/>
    <property type="match status" value="1"/>
</dbReference>
<keyword evidence="5 9" id="KW-0812">Transmembrane</keyword>
<accession>A0A2V1JW39</accession>
<comment type="function">
    <text evidence="9">Essential cell division protein. May link together the upstream cell division proteins, which are predominantly cytoplasmic, with the downstream cell division proteins, which are predominantly periplasmic. May control correct divisome assembly.</text>
</comment>
<dbReference type="GO" id="GO:0043093">
    <property type="term" value="P:FtsZ-dependent cytokinesis"/>
    <property type="evidence" value="ECO:0007669"/>
    <property type="project" value="UniProtKB-UniRule"/>
</dbReference>
<name>A0A2V1JW39_9BURK</name>
<dbReference type="InterPro" id="IPR034746">
    <property type="entry name" value="POTRA"/>
</dbReference>
<dbReference type="Proteomes" id="UP000245212">
    <property type="component" value="Unassembled WGS sequence"/>
</dbReference>
<evidence type="ECO:0000256" key="1">
    <source>
        <dbReference type="ARBA" id="ARBA00004370"/>
    </source>
</evidence>
<dbReference type="GO" id="GO:0090529">
    <property type="term" value="P:cell septum assembly"/>
    <property type="evidence" value="ECO:0007669"/>
    <property type="project" value="InterPro"/>
</dbReference>
<dbReference type="Gene3D" id="3.40.50.11690">
    <property type="entry name" value="Cell division protein FtsQ/DivIB"/>
    <property type="match status" value="1"/>
</dbReference>
<sequence length="268" mass="29643">MWNEARTINLIANALTALAILLLAVATVGWLVQRPAFQLSAIELEAGGDGELHYVSEAAVRAATAGRLQGNFFTVDLDATRELFETVPWVRRASVRRVWPNILRVQIEEHQPFAFWNESQMINTWGEAFTANQGELDDDQVLPQLAGPEGTERLVVQRYAELARWFEPLGLQVQSIALSPRYAWQSALSNGLLLNLGRDPGAEAPNPQGVTGALPFAARIRRFVQAWPVVQKQLGAETGILQADLRYPNGFALTLADPPATQQPKNKR</sequence>
<dbReference type="Gene3D" id="3.10.20.310">
    <property type="entry name" value="membrane protein fhac"/>
    <property type="match status" value="1"/>
</dbReference>
<evidence type="ECO:0000256" key="4">
    <source>
        <dbReference type="ARBA" id="ARBA00022618"/>
    </source>
</evidence>
<dbReference type="InterPro" id="IPR026579">
    <property type="entry name" value="FtsQ"/>
</dbReference>
<keyword evidence="7 9" id="KW-0472">Membrane</keyword>
<evidence type="ECO:0000313" key="12">
    <source>
        <dbReference type="Proteomes" id="UP000245212"/>
    </source>
</evidence>
<reference evidence="12" key="1">
    <citation type="submission" date="2018-05" db="EMBL/GenBank/DDBJ databases">
        <authorList>
            <person name="Li Y."/>
        </authorList>
    </citation>
    <scope>NUCLEOTIDE SEQUENCE [LARGE SCALE GENOMIC DNA]</scope>
    <source>
        <strain evidence="12">3d-2-2</strain>
    </source>
</reference>
<dbReference type="HAMAP" id="MF_00911">
    <property type="entry name" value="FtsQ_subfam"/>
    <property type="match status" value="1"/>
</dbReference>
<comment type="subcellular location">
    <subcellularLocation>
        <location evidence="9">Cell inner membrane</location>
        <topology evidence="9">Single-pass type II membrane protein</topology>
    </subcellularLocation>
    <subcellularLocation>
        <location evidence="1">Membrane</location>
    </subcellularLocation>
    <text evidence="9">Localizes to the division septum.</text>
</comment>
<evidence type="ECO:0000256" key="8">
    <source>
        <dbReference type="ARBA" id="ARBA00023306"/>
    </source>
</evidence>
<comment type="subunit">
    <text evidence="9">Part of a complex composed of FtsB, FtsL and FtsQ.</text>
</comment>
<proteinExistence type="inferred from homology"/>
<comment type="caution">
    <text evidence="11">The sequence shown here is derived from an EMBL/GenBank/DDBJ whole genome shotgun (WGS) entry which is preliminary data.</text>
</comment>
<dbReference type="GO" id="GO:0005886">
    <property type="term" value="C:plasma membrane"/>
    <property type="evidence" value="ECO:0007669"/>
    <property type="project" value="UniProtKB-SubCell"/>
</dbReference>
<dbReference type="Pfam" id="PF08478">
    <property type="entry name" value="POTRA_1"/>
    <property type="match status" value="1"/>
</dbReference>
<dbReference type="PROSITE" id="PS51779">
    <property type="entry name" value="POTRA"/>
    <property type="match status" value="1"/>
</dbReference>
<evidence type="ECO:0000256" key="7">
    <source>
        <dbReference type="ARBA" id="ARBA00023136"/>
    </source>
</evidence>
<keyword evidence="3 9" id="KW-0997">Cell inner membrane</keyword>
<dbReference type="InterPro" id="IPR045335">
    <property type="entry name" value="FtsQ_C_sf"/>
</dbReference>
<dbReference type="AlphaFoldDB" id="A0A2V1JW39"/>
<keyword evidence="6 9" id="KW-1133">Transmembrane helix</keyword>
<comment type="similarity">
    <text evidence="9">Belongs to the FtsQ/DivIB family. FtsQ subfamily.</text>
</comment>
<feature type="transmembrane region" description="Helical" evidence="9">
    <location>
        <begin position="12"/>
        <end position="32"/>
    </location>
</feature>
<gene>
    <name evidence="9" type="primary">ftsQ</name>
    <name evidence="11" type="ORF">DD235_10180</name>
</gene>
<keyword evidence="8 9" id="KW-0131">Cell cycle</keyword>
<evidence type="ECO:0000256" key="9">
    <source>
        <dbReference type="HAMAP-Rule" id="MF_00911"/>
    </source>
</evidence>
<keyword evidence="2 9" id="KW-1003">Cell membrane</keyword>
<feature type="domain" description="POTRA" evidence="10">
    <location>
        <begin position="37"/>
        <end position="110"/>
    </location>
</feature>
<keyword evidence="12" id="KW-1185">Reference proteome</keyword>
<dbReference type="InterPro" id="IPR005548">
    <property type="entry name" value="Cell_div_FtsQ/DivIB_C"/>
</dbReference>
<evidence type="ECO:0000256" key="2">
    <source>
        <dbReference type="ARBA" id="ARBA00022475"/>
    </source>
</evidence>
<evidence type="ECO:0000256" key="5">
    <source>
        <dbReference type="ARBA" id="ARBA00022692"/>
    </source>
</evidence>
<protein>
    <recommendedName>
        <fullName evidence="9">Cell division protein FtsQ</fullName>
    </recommendedName>
</protein>
<dbReference type="PANTHER" id="PTHR35851">
    <property type="entry name" value="CELL DIVISION PROTEIN FTSQ"/>
    <property type="match status" value="1"/>
</dbReference>
<organism evidence="11 12">
    <name type="scientific">Corticimicrobacter populi</name>
    <dbReference type="NCBI Taxonomy" id="2175229"/>
    <lineage>
        <taxon>Bacteria</taxon>
        <taxon>Pseudomonadati</taxon>
        <taxon>Pseudomonadota</taxon>
        <taxon>Betaproteobacteria</taxon>
        <taxon>Burkholderiales</taxon>
        <taxon>Alcaligenaceae</taxon>
        <taxon>Corticimicrobacter</taxon>
    </lineage>
</organism>
<dbReference type="InterPro" id="IPR013685">
    <property type="entry name" value="POTRA_FtsQ_type"/>
</dbReference>
<evidence type="ECO:0000256" key="6">
    <source>
        <dbReference type="ARBA" id="ARBA00022989"/>
    </source>
</evidence>
<evidence type="ECO:0000256" key="3">
    <source>
        <dbReference type="ARBA" id="ARBA00022519"/>
    </source>
</evidence>